<dbReference type="InterPro" id="IPR042002">
    <property type="entry name" value="Sortase_C"/>
</dbReference>
<evidence type="ECO:0000256" key="1">
    <source>
        <dbReference type="ARBA" id="ARBA00022801"/>
    </source>
</evidence>
<keyword evidence="3" id="KW-0472">Membrane</keyword>
<keyword evidence="3" id="KW-1133">Transmembrane helix</keyword>
<dbReference type="RefSeq" id="WP_051916227.1">
    <property type="nucleotide sequence ID" value="NZ_JGZL01000018.1"/>
</dbReference>
<dbReference type="EMBL" id="JGZL01000018">
    <property type="protein sequence ID" value="KFI85242.1"/>
    <property type="molecule type" value="Genomic_DNA"/>
</dbReference>
<dbReference type="Pfam" id="PF04203">
    <property type="entry name" value="Sortase"/>
    <property type="match status" value="1"/>
</dbReference>
<gene>
    <name evidence="4" type="ORF">BRUM_1906</name>
</gene>
<dbReference type="Gene3D" id="2.40.260.10">
    <property type="entry name" value="Sortase"/>
    <property type="match status" value="1"/>
</dbReference>
<proteinExistence type="predicted"/>
<keyword evidence="3" id="KW-0812">Transmembrane</keyword>
<evidence type="ECO:0000313" key="5">
    <source>
        <dbReference type="Proteomes" id="UP000029078"/>
    </source>
</evidence>
<evidence type="ECO:0000256" key="2">
    <source>
        <dbReference type="PIRSR" id="PIRSR605754-1"/>
    </source>
</evidence>
<dbReference type="STRING" id="78346.BRUM_1906"/>
<dbReference type="InterPro" id="IPR005754">
    <property type="entry name" value="Sortase"/>
</dbReference>
<dbReference type="Proteomes" id="UP000029078">
    <property type="component" value="Unassembled WGS sequence"/>
</dbReference>
<accession>A0A087CPP2</accession>
<feature type="active site" description="Acyl-thioester intermediate" evidence="2">
    <location>
        <position position="219"/>
    </location>
</feature>
<dbReference type="SUPFAM" id="SSF63817">
    <property type="entry name" value="Sortase"/>
    <property type="match status" value="1"/>
</dbReference>
<evidence type="ECO:0000256" key="3">
    <source>
        <dbReference type="SAM" id="Phobius"/>
    </source>
</evidence>
<dbReference type="NCBIfam" id="NF033745">
    <property type="entry name" value="class_C_sortase"/>
    <property type="match status" value="1"/>
</dbReference>
<name>A0A087CPP2_BIFRU</name>
<feature type="transmembrane region" description="Helical" evidence="3">
    <location>
        <begin position="12"/>
        <end position="31"/>
    </location>
</feature>
<feature type="active site" description="Proton donor/acceptor" evidence="2">
    <location>
        <position position="155"/>
    </location>
</feature>
<organism evidence="4 5">
    <name type="scientific">Bifidobacterium ruminantium</name>
    <dbReference type="NCBI Taxonomy" id="78346"/>
    <lineage>
        <taxon>Bacteria</taxon>
        <taxon>Bacillati</taxon>
        <taxon>Actinomycetota</taxon>
        <taxon>Actinomycetes</taxon>
        <taxon>Bifidobacteriales</taxon>
        <taxon>Bifidobacteriaceae</taxon>
        <taxon>Bifidobacterium</taxon>
    </lineage>
</organism>
<dbReference type="GO" id="GO:0016787">
    <property type="term" value="F:hydrolase activity"/>
    <property type="evidence" value="ECO:0007669"/>
    <property type="project" value="UniProtKB-KW"/>
</dbReference>
<dbReference type="eggNOG" id="COG3764">
    <property type="taxonomic scope" value="Bacteria"/>
</dbReference>
<sequence length="247" mass="26472">MRRKKLDWFTIALLVVGILMVVCSVGMWIHLVSSQVATNNELNAIVKASDAKAGSWPSAKQESVLDAAYEYNKKLDVRASDFDNSKAAINADTDYLNALDTGNGVMASVYIPSISTRVPVYHGTDDETLLNGAGHMRGTDLPTGEKGTVSVIAGHSGAVEGMFFTRVPSLKTGDLFYVTVLGKEFSYRITDLITVNPDDTDAIRKLYESDKAKVVLLTCTPISVNTHRLLVVGEPGSGCSGFSSCAG</sequence>
<keyword evidence="5" id="KW-1185">Reference proteome</keyword>
<dbReference type="CDD" id="cd05827">
    <property type="entry name" value="Sortase_C"/>
    <property type="match status" value="1"/>
</dbReference>
<evidence type="ECO:0000313" key="4">
    <source>
        <dbReference type="EMBL" id="KFI85242.1"/>
    </source>
</evidence>
<dbReference type="AlphaFoldDB" id="A0A087CPP2"/>
<protein>
    <submittedName>
        <fullName evidence="4">Sortase family protein</fullName>
    </submittedName>
</protein>
<comment type="caution">
    <text evidence="4">The sequence shown here is derived from an EMBL/GenBank/DDBJ whole genome shotgun (WGS) entry which is preliminary data.</text>
</comment>
<dbReference type="InterPro" id="IPR023365">
    <property type="entry name" value="Sortase_dom-sf"/>
</dbReference>
<dbReference type="NCBIfam" id="TIGR01076">
    <property type="entry name" value="sortase_fam"/>
    <property type="match status" value="1"/>
</dbReference>
<keyword evidence="1" id="KW-0378">Hydrolase</keyword>
<reference evidence="4 5" key="1">
    <citation type="submission" date="2014-03" db="EMBL/GenBank/DDBJ databases">
        <title>Genomics of Bifidobacteria.</title>
        <authorList>
            <person name="Ventura M."/>
            <person name="Milani C."/>
            <person name="Lugli G.A."/>
        </authorList>
    </citation>
    <scope>NUCLEOTIDE SEQUENCE [LARGE SCALE GENOMIC DNA]</scope>
    <source>
        <strain evidence="4 5">LMG 21811</strain>
    </source>
</reference>